<sequence>MSGQDVLCCACLSINDICIMPGKFLRSILIGLIVGGLLLAVMPSLRQWQLSPTTQYDSADESPASYNSAVRRAAQRS</sequence>
<feature type="transmembrane region" description="Helical" evidence="2">
    <location>
        <begin position="24"/>
        <end position="42"/>
    </location>
</feature>
<evidence type="ECO:0000313" key="4">
    <source>
        <dbReference type="Proteomes" id="UP000255050"/>
    </source>
</evidence>
<keyword evidence="2" id="KW-1133">Transmembrane helix</keyword>
<feature type="region of interest" description="Disordered" evidence="1">
    <location>
        <begin position="55"/>
        <end position="77"/>
    </location>
</feature>
<reference evidence="3 4" key="1">
    <citation type="submission" date="2018-06" db="EMBL/GenBank/DDBJ databases">
        <authorList>
            <consortium name="Pathogen Informatics"/>
            <person name="Doyle S."/>
        </authorList>
    </citation>
    <scope>NUCLEOTIDE SEQUENCE [LARGE SCALE GENOMIC DNA]</scope>
    <source>
        <strain evidence="3 4">NCTC11694</strain>
    </source>
</reference>
<dbReference type="EMBL" id="UGJR01000002">
    <property type="protein sequence ID" value="STR43561.1"/>
    <property type="molecule type" value="Genomic_DNA"/>
</dbReference>
<dbReference type="AlphaFoldDB" id="A0A7H4M585"/>
<dbReference type="GO" id="GO:0008233">
    <property type="term" value="F:peptidase activity"/>
    <property type="evidence" value="ECO:0007669"/>
    <property type="project" value="UniProtKB-KW"/>
</dbReference>
<dbReference type="Proteomes" id="UP000255050">
    <property type="component" value="Unassembled WGS sequence"/>
</dbReference>
<evidence type="ECO:0000256" key="1">
    <source>
        <dbReference type="SAM" id="MobiDB-lite"/>
    </source>
</evidence>
<keyword evidence="2" id="KW-0472">Membrane</keyword>
<keyword evidence="2" id="KW-0812">Transmembrane</keyword>
<accession>A0A7H4M585</accession>
<evidence type="ECO:0000313" key="3">
    <source>
        <dbReference type="EMBL" id="STR43561.1"/>
    </source>
</evidence>
<keyword evidence="3" id="KW-0378">Hydrolase</keyword>
<comment type="caution">
    <text evidence="3">The sequence shown here is derived from an EMBL/GenBank/DDBJ whole genome shotgun (WGS) entry which is preliminary data.</text>
</comment>
<keyword evidence="3" id="KW-0645">Protease</keyword>
<protein>
    <submittedName>
        <fullName evidence="3">Outer membrane stress sensor protease DegS</fullName>
        <ecNumber evidence="3">3.4.21.107</ecNumber>
    </submittedName>
</protein>
<dbReference type="GO" id="GO:0006508">
    <property type="term" value="P:proteolysis"/>
    <property type="evidence" value="ECO:0007669"/>
    <property type="project" value="UniProtKB-KW"/>
</dbReference>
<name>A0A7H4M585_9ENTR</name>
<organism evidence="3 4">
    <name type="scientific">Klebsiella michiganensis</name>
    <dbReference type="NCBI Taxonomy" id="1134687"/>
    <lineage>
        <taxon>Bacteria</taxon>
        <taxon>Pseudomonadati</taxon>
        <taxon>Pseudomonadota</taxon>
        <taxon>Gammaproteobacteria</taxon>
        <taxon>Enterobacterales</taxon>
        <taxon>Enterobacteriaceae</taxon>
        <taxon>Klebsiella/Raoultella group</taxon>
        <taxon>Klebsiella</taxon>
    </lineage>
</organism>
<gene>
    <name evidence="3" type="primary">degS_3</name>
    <name evidence="3" type="ORF">NCTC11694_04838</name>
</gene>
<dbReference type="EC" id="3.4.21.107" evidence="3"/>
<proteinExistence type="predicted"/>
<evidence type="ECO:0000256" key="2">
    <source>
        <dbReference type="SAM" id="Phobius"/>
    </source>
</evidence>